<proteinExistence type="predicted"/>
<dbReference type="Proteomes" id="UP000033618">
    <property type="component" value="Unassembled WGS sequence"/>
</dbReference>
<dbReference type="OrthoDB" id="8100102at2"/>
<feature type="compositionally biased region" description="Low complexity" evidence="1">
    <location>
        <begin position="77"/>
        <end position="88"/>
    </location>
</feature>
<dbReference type="EMBL" id="LAQU01000039">
    <property type="protein sequence ID" value="KKB61545.1"/>
    <property type="molecule type" value="Genomic_DNA"/>
</dbReference>
<sequence>MDEPIENAELAGDNQPEMTLREELEKNLDEIRGRQESEADSSGSANNTAEEEGEQRQQKPVTTESPADKSVADQPDKTVAPTPAAKAPESWSAAEKTVWEKIPPEAQAAIARREADIHRGFEKMGQDAAAGRKFNEAINPYLPIIRAEGGDPVRAVSDLLNTAYVLRTATPERKVALFNQIAQQYNVDLSQVAQYQPRQVDPEVLHLRQQLEQVQGHLAGQHQEQVQHTQAEINRQIQAFSSDPKNEFFDQVREHMGVLIANNLASNLEQAYEQACYANPEVRSMLEQRSAAAAEAKRQEDARVKANAKRRAGSSINGSPGANVPSPAGNQNLSLRDELRANLRAATAS</sequence>
<dbReference type="AlphaFoldDB" id="A0A0F5JV69"/>
<feature type="region of interest" description="Disordered" evidence="1">
    <location>
        <begin position="1"/>
        <end position="96"/>
    </location>
</feature>
<reference evidence="2 3" key="1">
    <citation type="submission" date="2015-03" db="EMBL/GenBank/DDBJ databases">
        <title>Draft Genome Sequence of Burkholderia andropogonis type strain ICMP2807, isolated from Sorghum bicolor.</title>
        <authorList>
            <person name="Lopes-Santos L."/>
            <person name="Castro D.B."/>
            <person name="Ottoboni L.M."/>
            <person name="Park D."/>
            <person name="Weirc B.S."/>
            <person name="Destefano S.A."/>
        </authorList>
    </citation>
    <scope>NUCLEOTIDE SEQUENCE [LARGE SCALE GENOMIC DNA]</scope>
    <source>
        <strain evidence="2 3">ICMP2807</strain>
    </source>
</reference>
<accession>A0A0F5JV69</accession>
<keyword evidence="3" id="KW-1185">Reference proteome</keyword>
<protein>
    <submittedName>
        <fullName evidence="2">Uncharacterized protein</fullName>
    </submittedName>
</protein>
<dbReference type="STRING" id="28092.WM40_22660"/>
<dbReference type="RefSeq" id="WP_046154081.1">
    <property type="nucleotide sequence ID" value="NZ_CADFGU010000001.1"/>
</dbReference>
<dbReference type="PATRIC" id="fig|28092.6.peg.5332"/>
<feature type="compositionally biased region" description="Basic and acidic residues" evidence="1">
    <location>
        <begin position="19"/>
        <end position="37"/>
    </location>
</feature>
<name>A0A0F5JV69_9BURK</name>
<feature type="region of interest" description="Disordered" evidence="1">
    <location>
        <begin position="294"/>
        <end position="336"/>
    </location>
</feature>
<evidence type="ECO:0000313" key="2">
    <source>
        <dbReference type="EMBL" id="KKB61545.1"/>
    </source>
</evidence>
<evidence type="ECO:0000313" key="3">
    <source>
        <dbReference type="Proteomes" id="UP000033618"/>
    </source>
</evidence>
<gene>
    <name evidence="2" type="ORF">WM40_22660</name>
</gene>
<organism evidence="2 3">
    <name type="scientific">Robbsia andropogonis</name>
    <dbReference type="NCBI Taxonomy" id="28092"/>
    <lineage>
        <taxon>Bacteria</taxon>
        <taxon>Pseudomonadati</taxon>
        <taxon>Pseudomonadota</taxon>
        <taxon>Betaproteobacteria</taxon>
        <taxon>Burkholderiales</taxon>
        <taxon>Burkholderiaceae</taxon>
        <taxon>Robbsia</taxon>
    </lineage>
</organism>
<feature type="compositionally biased region" description="Basic and acidic residues" evidence="1">
    <location>
        <begin position="66"/>
        <end position="76"/>
    </location>
</feature>
<comment type="caution">
    <text evidence="2">The sequence shown here is derived from an EMBL/GenBank/DDBJ whole genome shotgun (WGS) entry which is preliminary data.</text>
</comment>
<feature type="compositionally biased region" description="Basic and acidic residues" evidence="1">
    <location>
        <begin position="295"/>
        <end position="304"/>
    </location>
</feature>
<evidence type="ECO:0000256" key="1">
    <source>
        <dbReference type="SAM" id="MobiDB-lite"/>
    </source>
</evidence>